<dbReference type="InterPro" id="IPR021858">
    <property type="entry name" value="Fun_TF"/>
</dbReference>
<dbReference type="CDD" id="cd00067">
    <property type="entry name" value="GAL4"/>
    <property type="match status" value="1"/>
</dbReference>
<dbReference type="EMBL" id="CABFNP030001208">
    <property type="protein sequence ID" value="CAI6092418.1"/>
    <property type="molecule type" value="Genomic_DNA"/>
</dbReference>
<evidence type="ECO:0000313" key="4">
    <source>
        <dbReference type="EMBL" id="CAI6092418.1"/>
    </source>
</evidence>
<evidence type="ECO:0000313" key="5">
    <source>
        <dbReference type="Proteomes" id="UP001160390"/>
    </source>
</evidence>
<accession>A0AA35Q1M1</accession>
<dbReference type="GO" id="GO:0008270">
    <property type="term" value="F:zinc ion binding"/>
    <property type="evidence" value="ECO:0007669"/>
    <property type="project" value="InterPro"/>
</dbReference>
<dbReference type="Pfam" id="PF00172">
    <property type="entry name" value="Zn_clus"/>
    <property type="match status" value="1"/>
</dbReference>
<dbReference type="PANTHER" id="PTHR37534">
    <property type="entry name" value="TRANSCRIPTIONAL ACTIVATOR PROTEIN UGA3"/>
    <property type="match status" value="1"/>
</dbReference>
<feature type="domain" description="Zn(2)-C6 fungal-type" evidence="3">
    <location>
        <begin position="7"/>
        <end position="35"/>
    </location>
</feature>
<evidence type="ECO:0000259" key="3">
    <source>
        <dbReference type="PROSITE" id="PS50048"/>
    </source>
</evidence>
<protein>
    <recommendedName>
        <fullName evidence="3">Zn(2)-C6 fungal-type domain-containing protein</fullName>
    </recommendedName>
</protein>
<dbReference type="InterPro" id="IPR001138">
    <property type="entry name" value="Zn2Cys6_DnaBD"/>
</dbReference>
<keyword evidence="5" id="KW-1185">Reference proteome</keyword>
<dbReference type="SUPFAM" id="SSF57701">
    <property type="entry name" value="Zn2/Cys6 DNA-binding domain"/>
    <property type="match status" value="1"/>
</dbReference>
<evidence type="ECO:0000256" key="2">
    <source>
        <dbReference type="ARBA" id="ARBA00023242"/>
    </source>
</evidence>
<name>A0AA35Q1M1_9HYPO</name>
<dbReference type="Gene3D" id="4.10.240.10">
    <property type="entry name" value="Zn(2)-C6 fungal-type DNA-binding domain"/>
    <property type="match status" value="1"/>
</dbReference>
<organism evidence="4 5">
    <name type="scientific">Clonostachys chloroleuca</name>
    <dbReference type="NCBI Taxonomy" id="1926264"/>
    <lineage>
        <taxon>Eukaryota</taxon>
        <taxon>Fungi</taxon>
        <taxon>Dikarya</taxon>
        <taxon>Ascomycota</taxon>
        <taxon>Pezizomycotina</taxon>
        <taxon>Sordariomycetes</taxon>
        <taxon>Hypocreomycetidae</taxon>
        <taxon>Hypocreales</taxon>
        <taxon>Bionectriaceae</taxon>
        <taxon>Clonostachys</taxon>
    </lineage>
</organism>
<dbReference type="AlphaFoldDB" id="A0AA35Q1M1"/>
<dbReference type="PROSITE" id="PS00463">
    <property type="entry name" value="ZN2_CY6_FUNGAL_1"/>
    <property type="match status" value="1"/>
</dbReference>
<proteinExistence type="predicted"/>
<dbReference type="GO" id="GO:0005634">
    <property type="term" value="C:nucleus"/>
    <property type="evidence" value="ECO:0007669"/>
    <property type="project" value="UniProtKB-SubCell"/>
</dbReference>
<reference evidence="4" key="1">
    <citation type="submission" date="2023-01" db="EMBL/GenBank/DDBJ databases">
        <authorList>
            <person name="Piombo E."/>
        </authorList>
    </citation>
    <scope>NUCLEOTIDE SEQUENCE</scope>
</reference>
<dbReference type="InterPro" id="IPR036864">
    <property type="entry name" value="Zn2-C6_fun-type_DNA-bd_sf"/>
</dbReference>
<dbReference type="GO" id="GO:0045944">
    <property type="term" value="P:positive regulation of transcription by RNA polymerase II"/>
    <property type="evidence" value="ECO:0007669"/>
    <property type="project" value="TreeGrafter"/>
</dbReference>
<dbReference type="SMART" id="SM00066">
    <property type="entry name" value="GAL4"/>
    <property type="match status" value="1"/>
</dbReference>
<dbReference type="GO" id="GO:0000976">
    <property type="term" value="F:transcription cis-regulatory region binding"/>
    <property type="evidence" value="ECO:0007669"/>
    <property type="project" value="TreeGrafter"/>
</dbReference>
<keyword evidence="2" id="KW-0539">Nucleus</keyword>
<dbReference type="PROSITE" id="PS50048">
    <property type="entry name" value="ZN2_CY6_FUNGAL_2"/>
    <property type="match status" value="1"/>
</dbReference>
<evidence type="ECO:0000256" key="1">
    <source>
        <dbReference type="ARBA" id="ARBA00004123"/>
    </source>
</evidence>
<comment type="caution">
    <text evidence="4">The sequence shown here is derived from an EMBL/GenBank/DDBJ whole genome shotgun (WGS) entry which is preliminary data.</text>
</comment>
<sequence length="476" mass="52229">MPRSRNGCATCKKRHRKCDEAKPTCYECSGNGLQCEGYQVKLQWDVGVASRGLLRGATVPVTQSASSLERYEVADLIHGPVFSDSNAWINKAPLPLGGGSLGQPVATHVASANAVASSDEMRQLFKEFNETTVTLLYSTSAHDPFRAYVEKLALQSEALYNITVAIHIYCACHGSPPPLFHESFNRGLHLYQQQLQLPQHTLDPGMLITGLFICTLHLFEGTPWTSHLSHLDRVHKLRDAGQTICKNPQLRAPVEAMATIDIPTFVRGREIPSLGLWARLRAEQSATAEGMADDVETVSGLPRSLIDIFARIGNQSAEEAFVTWPGHVGDVPHCHLWEAYRLAGILIGRRFRGDARHQAGRGGSAPFAASEVLVHRLIAVLDALHECQGRPEHSHNLAGNGILYPCTAARLEVAVLQTKPAWVEALSRYESSCLPYHKTPNAIHLREILDSALQQGDDNVDLDVEARKGGLEISLF</sequence>
<dbReference type="Pfam" id="PF11951">
    <property type="entry name" value="Fungal_trans_2"/>
    <property type="match status" value="1"/>
</dbReference>
<gene>
    <name evidence="4" type="ORF">CCHLO57077_00017684</name>
</gene>
<comment type="subcellular location">
    <subcellularLocation>
        <location evidence="1">Nucleus</location>
    </subcellularLocation>
</comment>
<dbReference type="PANTHER" id="PTHR37534:SF44">
    <property type="entry name" value="ZN(II)2CYS6 TRANSCRIPTION FACTOR (EUROFUNG)"/>
    <property type="match status" value="1"/>
</dbReference>
<dbReference type="Proteomes" id="UP001160390">
    <property type="component" value="Unassembled WGS sequence"/>
</dbReference>
<dbReference type="GO" id="GO:0000981">
    <property type="term" value="F:DNA-binding transcription factor activity, RNA polymerase II-specific"/>
    <property type="evidence" value="ECO:0007669"/>
    <property type="project" value="InterPro"/>
</dbReference>